<protein>
    <submittedName>
        <fullName evidence="1">Uncharacterized protein</fullName>
    </submittedName>
</protein>
<dbReference type="EMBL" id="PTRC01000027">
    <property type="protein sequence ID" value="PQA72539.1"/>
    <property type="molecule type" value="Genomic_DNA"/>
</dbReference>
<gene>
    <name evidence="1" type="ORF">C3731_15700</name>
</gene>
<keyword evidence="2" id="KW-1185">Reference proteome</keyword>
<comment type="caution">
    <text evidence="1">The sequence shown here is derived from an EMBL/GenBank/DDBJ whole genome shotgun (WGS) entry which is preliminary data.</text>
</comment>
<name>A0A2S7IX00_9HYPH</name>
<evidence type="ECO:0000313" key="2">
    <source>
        <dbReference type="Proteomes" id="UP000238493"/>
    </source>
</evidence>
<dbReference type="Proteomes" id="UP000238493">
    <property type="component" value="Unassembled WGS sequence"/>
</dbReference>
<proteinExistence type="predicted"/>
<dbReference type="AlphaFoldDB" id="A0A2S7IX00"/>
<evidence type="ECO:0000313" key="1">
    <source>
        <dbReference type="EMBL" id="PQA72539.1"/>
    </source>
</evidence>
<accession>A0A2S7IX00</accession>
<organism evidence="1 2">
    <name type="scientific">Brucella oryzae</name>
    <dbReference type="NCBI Taxonomy" id="335286"/>
    <lineage>
        <taxon>Bacteria</taxon>
        <taxon>Pseudomonadati</taxon>
        <taxon>Pseudomonadota</taxon>
        <taxon>Alphaproteobacteria</taxon>
        <taxon>Hyphomicrobiales</taxon>
        <taxon>Brucellaceae</taxon>
        <taxon>Brucella/Ochrobactrum group</taxon>
        <taxon>Brucella</taxon>
    </lineage>
</organism>
<reference evidence="1 2" key="1">
    <citation type="submission" date="2018-02" db="EMBL/GenBank/DDBJ databases">
        <title>Draft genome sequence of Ochrobactrum oryzae found in Brazil.</title>
        <authorList>
            <person name="Cerdeira L."/>
            <person name="Andrade F."/>
            <person name="Zacariotto T."/>
            <person name="Barbosa B."/>
            <person name="Santos S."/>
            <person name="Cassetari V."/>
            <person name="Lincopan N."/>
        </authorList>
    </citation>
    <scope>NUCLEOTIDE SEQUENCE [LARGE SCALE GENOMIC DNA]</scope>
    <source>
        <strain evidence="1 2">OA447</strain>
    </source>
</reference>
<sequence length="61" mass="6682">MIGLGECRSANVDGLPWQLSLLPTGYCNVRGETERPSAGKQGFVPASMRMSSFRTFCGRRT</sequence>